<reference evidence="9 10" key="1">
    <citation type="submission" date="2019-03" db="EMBL/GenBank/DDBJ databases">
        <title>Complete genome sequence of Ferrigenium kumadai strain An22, a microaerophilic iron-oxidizing bacterium isolated from a paddy field soil.</title>
        <authorList>
            <person name="Watanabe T."/>
            <person name="Asakawa S."/>
        </authorList>
    </citation>
    <scope>NUCLEOTIDE SEQUENCE [LARGE SCALE GENOMIC DNA]</scope>
    <source>
        <strain evidence="9 10">An22</strain>
    </source>
</reference>
<evidence type="ECO:0000256" key="6">
    <source>
        <dbReference type="SAM" id="MobiDB-lite"/>
    </source>
</evidence>
<dbReference type="InterPro" id="IPR042175">
    <property type="entry name" value="Cell/Rod_MreC_2"/>
</dbReference>
<dbReference type="PANTHER" id="PTHR34138:SF1">
    <property type="entry name" value="CELL SHAPE-DETERMINING PROTEIN MREC"/>
    <property type="match status" value="1"/>
</dbReference>
<evidence type="ECO:0000313" key="9">
    <source>
        <dbReference type="EMBL" id="BBI98448.1"/>
    </source>
</evidence>
<dbReference type="InterPro" id="IPR042177">
    <property type="entry name" value="Cell/Rod_1"/>
</dbReference>
<comment type="function">
    <text evidence="5">Involved in formation and maintenance of cell shape.</text>
</comment>
<proteinExistence type="inferred from homology"/>
<dbReference type="Gene3D" id="2.40.10.340">
    <property type="entry name" value="Rod shape-determining protein MreC, domain 1"/>
    <property type="match status" value="1"/>
</dbReference>
<evidence type="ECO:0000256" key="1">
    <source>
        <dbReference type="ARBA" id="ARBA00009369"/>
    </source>
</evidence>
<dbReference type="Gene3D" id="2.40.10.350">
    <property type="entry name" value="Rod shape-determining protein MreC, domain 2"/>
    <property type="match status" value="1"/>
</dbReference>
<keyword evidence="10" id="KW-1185">Reference proteome</keyword>
<dbReference type="Proteomes" id="UP001319121">
    <property type="component" value="Chromosome"/>
</dbReference>
<accession>A0AAN1VYR7</accession>
<dbReference type="InterPro" id="IPR055342">
    <property type="entry name" value="MreC_beta-barrel_core"/>
</dbReference>
<comment type="similarity">
    <text evidence="1 5">Belongs to the MreC family.</text>
</comment>
<dbReference type="GO" id="GO:0005886">
    <property type="term" value="C:plasma membrane"/>
    <property type="evidence" value="ECO:0007669"/>
    <property type="project" value="TreeGrafter"/>
</dbReference>
<dbReference type="RefSeq" id="WP_212786092.1">
    <property type="nucleotide sequence ID" value="NZ_AP019536.1"/>
</dbReference>
<gene>
    <name evidence="9" type="ORF">FGKAn22_01410</name>
</gene>
<keyword evidence="7" id="KW-1133">Transmembrane helix</keyword>
<dbReference type="NCBIfam" id="TIGR00219">
    <property type="entry name" value="mreC"/>
    <property type="match status" value="1"/>
</dbReference>
<dbReference type="GO" id="GO:0008360">
    <property type="term" value="P:regulation of cell shape"/>
    <property type="evidence" value="ECO:0007669"/>
    <property type="project" value="UniProtKB-KW"/>
</dbReference>
<keyword evidence="7" id="KW-0812">Transmembrane</keyword>
<dbReference type="PANTHER" id="PTHR34138">
    <property type="entry name" value="CELL SHAPE-DETERMINING PROTEIN MREC"/>
    <property type="match status" value="1"/>
</dbReference>
<evidence type="ECO:0000256" key="3">
    <source>
        <dbReference type="ARBA" id="ARBA00022960"/>
    </source>
</evidence>
<evidence type="ECO:0000256" key="5">
    <source>
        <dbReference type="PIRNR" id="PIRNR038471"/>
    </source>
</evidence>
<dbReference type="Pfam" id="PF04085">
    <property type="entry name" value="MreC"/>
    <property type="match status" value="1"/>
</dbReference>
<evidence type="ECO:0000256" key="4">
    <source>
        <dbReference type="ARBA" id="ARBA00032089"/>
    </source>
</evidence>
<organism evidence="9 10">
    <name type="scientific">Ferrigenium kumadai</name>
    <dbReference type="NCBI Taxonomy" id="1682490"/>
    <lineage>
        <taxon>Bacteria</taxon>
        <taxon>Pseudomonadati</taxon>
        <taxon>Pseudomonadota</taxon>
        <taxon>Betaproteobacteria</taxon>
        <taxon>Nitrosomonadales</taxon>
        <taxon>Gallionellaceae</taxon>
        <taxon>Ferrigenium</taxon>
    </lineage>
</organism>
<feature type="transmembrane region" description="Helical" evidence="7">
    <location>
        <begin position="20"/>
        <end position="37"/>
    </location>
</feature>
<name>A0AAN1VYR7_9PROT</name>
<protein>
    <recommendedName>
        <fullName evidence="2 5">Cell shape-determining protein MreC</fullName>
    </recommendedName>
    <alternativeName>
        <fullName evidence="4 5">Cell shape protein MreC</fullName>
    </alternativeName>
</protein>
<dbReference type="EMBL" id="AP019536">
    <property type="protein sequence ID" value="BBI98448.1"/>
    <property type="molecule type" value="Genomic_DNA"/>
</dbReference>
<dbReference type="KEGG" id="fku:FGKAn22_01410"/>
<keyword evidence="3 5" id="KW-0133">Cell shape</keyword>
<feature type="compositionally biased region" description="Basic and acidic residues" evidence="6">
    <location>
        <begin position="291"/>
        <end position="301"/>
    </location>
</feature>
<dbReference type="AlphaFoldDB" id="A0AAN1VYR7"/>
<evidence type="ECO:0000313" key="10">
    <source>
        <dbReference type="Proteomes" id="UP001319121"/>
    </source>
</evidence>
<sequence length="301" mass="33523">MDNSQSLQFFNRGPSPAVRLVFFSVLSLLLLFVDARYRYLESTRSALSVLVSPVQRLATMPAELWRQAGEFFVTQRSLVDQNQALQQQHERDAAQLSQLQSMQQENRQLRNLLELPQRSEFSAMAAEILYAERDVFKRKVLINKGENAKIQAGQVVMDDLGIVGQVTRVYPWLSEVTLITEKDYAVPVQILRNGLRTIVFGAGDTSQLSLRYMPVSSDIQNGDLLVTSGIDGVYPPGIPVAKVIKIERDAAYPFARVSCLPVGGVDRQRHLLILSGVPGLPERPAEQSAEGGKETAVEKKQ</sequence>
<evidence type="ECO:0000256" key="7">
    <source>
        <dbReference type="SAM" id="Phobius"/>
    </source>
</evidence>
<dbReference type="InterPro" id="IPR007221">
    <property type="entry name" value="MreC"/>
</dbReference>
<keyword evidence="7" id="KW-0472">Membrane</keyword>
<feature type="region of interest" description="Disordered" evidence="6">
    <location>
        <begin position="281"/>
        <end position="301"/>
    </location>
</feature>
<feature type="domain" description="Rod shape-determining protein MreC beta-barrel core" evidence="8">
    <location>
        <begin position="129"/>
        <end position="274"/>
    </location>
</feature>
<dbReference type="PIRSF" id="PIRSF038471">
    <property type="entry name" value="MreC"/>
    <property type="match status" value="1"/>
</dbReference>
<evidence type="ECO:0000256" key="2">
    <source>
        <dbReference type="ARBA" id="ARBA00013855"/>
    </source>
</evidence>
<evidence type="ECO:0000259" key="8">
    <source>
        <dbReference type="Pfam" id="PF04085"/>
    </source>
</evidence>